<evidence type="ECO:0000313" key="1">
    <source>
        <dbReference type="EMBL" id="GAJ00652.1"/>
    </source>
</evidence>
<dbReference type="EMBL" id="BARW01019911">
    <property type="protein sequence ID" value="GAJ00652.1"/>
    <property type="molecule type" value="Genomic_DNA"/>
</dbReference>
<proteinExistence type="predicted"/>
<comment type="caution">
    <text evidence="1">The sequence shown here is derived from an EMBL/GenBank/DDBJ whole genome shotgun (WGS) entry which is preliminary data.</text>
</comment>
<dbReference type="AlphaFoldDB" id="X1UAM8"/>
<protein>
    <submittedName>
        <fullName evidence="1">Uncharacterized protein</fullName>
    </submittedName>
</protein>
<name>X1UAM8_9ZZZZ</name>
<feature type="non-terminal residue" evidence="1">
    <location>
        <position position="1"/>
    </location>
</feature>
<sequence>RSTGAPGQFQVIRPALVSIEPIFYDPIYKKELVWLERIDTTTTADNAYLKLNKIFVVAGTKSYTNTLNTKRTVYVLRPASANDIKNAHNNLIEGLN</sequence>
<gene>
    <name evidence="1" type="ORF">S12H4_33734</name>
</gene>
<reference evidence="1" key="1">
    <citation type="journal article" date="2014" name="Front. Microbiol.">
        <title>High frequency of phylogenetically diverse reductive dehalogenase-homologous genes in deep subseafloor sedimentary metagenomes.</title>
        <authorList>
            <person name="Kawai M."/>
            <person name="Futagami T."/>
            <person name="Toyoda A."/>
            <person name="Takaki Y."/>
            <person name="Nishi S."/>
            <person name="Hori S."/>
            <person name="Arai W."/>
            <person name="Tsubouchi T."/>
            <person name="Morono Y."/>
            <person name="Uchiyama I."/>
            <person name="Ito T."/>
            <person name="Fujiyama A."/>
            <person name="Inagaki F."/>
            <person name="Takami H."/>
        </authorList>
    </citation>
    <scope>NUCLEOTIDE SEQUENCE</scope>
    <source>
        <strain evidence="1">Expedition CK06-06</strain>
    </source>
</reference>
<organism evidence="1">
    <name type="scientific">marine sediment metagenome</name>
    <dbReference type="NCBI Taxonomy" id="412755"/>
    <lineage>
        <taxon>unclassified sequences</taxon>
        <taxon>metagenomes</taxon>
        <taxon>ecological metagenomes</taxon>
    </lineage>
</organism>
<accession>X1UAM8</accession>